<dbReference type="EMBL" id="JARKIE010000003">
    <property type="protein sequence ID" value="KAJ7708885.1"/>
    <property type="molecule type" value="Genomic_DNA"/>
</dbReference>
<organism evidence="3 4">
    <name type="scientific">Mycena rosella</name>
    <name type="common">Pink bonnet</name>
    <name type="synonym">Agaricus rosellus</name>
    <dbReference type="NCBI Taxonomy" id="1033263"/>
    <lineage>
        <taxon>Eukaryota</taxon>
        <taxon>Fungi</taxon>
        <taxon>Dikarya</taxon>
        <taxon>Basidiomycota</taxon>
        <taxon>Agaricomycotina</taxon>
        <taxon>Agaricomycetes</taxon>
        <taxon>Agaricomycetidae</taxon>
        <taxon>Agaricales</taxon>
        <taxon>Marasmiineae</taxon>
        <taxon>Mycenaceae</taxon>
        <taxon>Mycena</taxon>
    </lineage>
</organism>
<evidence type="ECO:0000256" key="2">
    <source>
        <dbReference type="SAM" id="Phobius"/>
    </source>
</evidence>
<evidence type="ECO:0000313" key="3">
    <source>
        <dbReference type="EMBL" id="KAJ7708885.1"/>
    </source>
</evidence>
<name>A0AAD7H067_MYCRO</name>
<gene>
    <name evidence="3" type="ORF">B0H17DRAFT_1031164</name>
</gene>
<dbReference type="Proteomes" id="UP001221757">
    <property type="component" value="Unassembled WGS sequence"/>
</dbReference>
<protein>
    <recommendedName>
        <fullName evidence="5">Transmembrane protein</fullName>
    </recommendedName>
</protein>
<proteinExistence type="predicted"/>
<keyword evidence="2" id="KW-0812">Transmembrane</keyword>
<comment type="caution">
    <text evidence="3">The sequence shown here is derived from an EMBL/GenBank/DDBJ whole genome shotgun (WGS) entry which is preliminary data.</text>
</comment>
<feature type="compositionally biased region" description="Low complexity" evidence="1">
    <location>
        <begin position="268"/>
        <end position="283"/>
    </location>
</feature>
<dbReference type="Gene3D" id="2.60.120.260">
    <property type="entry name" value="Galactose-binding domain-like"/>
    <property type="match status" value="2"/>
</dbReference>
<keyword evidence="2" id="KW-1133">Transmembrane helix</keyword>
<evidence type="ECO:0008006" key="5">
    <source>
        <dbReference type="Google" id="ProtNLM"/>
    </source>
</evidence>
<reference evidence="3" key="1">
    <citation type="submission" date="2023-03" db="EMBL/GenBank/DDBJ databases">
        <title>Massive genome expansion in bonnet fungi (Mycena s.s.) driven by repeated elements and novel gene families across ecological guilds.</title>
        <authorList>
            <consortium name="Lawrence Berkeley National Laboratory"/>
            <person name="Harder C.B."/>
            <person name="Miyauchi S."/>
            <person name="Viragh M."/>
            <person name="Kuo A."/>
            <person name="Thoen E."/>
            <person name="Andreopoulos B."/>
            <person name="Lu D."/>
            <person name="Skrede I."/>
            <person name="Drula E."/>
            <person name="Henrissat B."/>
            <person name="Morin E."/>
            <person name="Kohler A."/>
            <person name="Barry K."/>
            <person name="LaButti K."/>
            <person name="Morin E."/>
            <person name="Salamov A."/>
            <person name="Lipzen A."/>
            <person name="Mereny Z."/>
            <person name="Hegedus B."/>
            <person name="Baldrian P."/>
            <person name="Stursova M."/>
            <person name="Weitz H."/>
            <person name="Taylor A."/>
            <person name="Grigoriev I.V."/>
            <person name="Nagy L.G."/>
            <person name="Martin F."/>
            <person name="Kauserud H."/>
        </authorList>
    </citation>
    <scope>NUCLEOTIDE SEQUENCE</scope>
    <source>
        <strain evidence="3">CBHHK067</strain>
    </source>
</reference>
<feature type="transmembrane region" description="Helical" evidence="2">
    <location>
        <begin position="298"/>
        <end position="324"/>
    </location>
</feature>
<sequence length="494" mass="53075">MPTLNVTIDDASPLIVYGAPGAWQQNSSNDAYNGGYTSTSNPYATATLEFTGTWVAVNGSKNMYHGAYNVSLDGYPHALNGWTSDDTSFQTEIFNSGPLESGPHTLIISNIDSRWMTLDIDAITWSCDLGAPNASDVTLQNTTVDDTNQAFTYFPHGSWDMNPANVASFAQKTGHSTSLANASVNYTFSGDAVSIYGTTGPQNSQYTVLPGDRPPQMFTATRDVPSSKVLLYFGDQFGPGNHTITLVNQNPGGLLQIDYAVVHAVTSPSSSSAPGPTTSSGTPYIPGQSDVPSPHASLPAGAIVAIAFAALAFGFLVAALWLLLRRNKTLWMRLQRGYMVQSQFDVATPPNGAVIPLPFVASPRAGRSKTLTPPIDDDESFEAPPLGRPVTMQSTASTLVADHGSLMTQVNRFSLKPLRLASRWGPGTPASSQAHLSRSPSARHLLREESEYYDPEAAAVQGIEEVPEHRVDDVLRHPIQRNEPSTYQWQSALP</sequence>
<keyword evidence="4" id="KW-1185">Reference proteome</keyword>
<evidence type="ECO:0000313" key="4">
    <source>
        <dbReference type="Proteomes" id="UP001221757"/>
    </source>
</evidence>
<evidence type="ECO:0000256" key="1">
    <source>
        <dbReference type="SAM" id="MobiDB-lite"/>
    </source>
</evidence>
<dbReference type="AlphaFoldDB" id="A0AAD7H067"/>
<feature type="region of interest" description="Disordered" evidence="1">
    <location>
        <begin position="268"/>
        <end position="291"/>
    </location>
</feature>
<keyword evidence="2" id="KW-0472">Membrane</keyword>
<accession>A0AAD7H067</accession>